<reference evidence="1 2" key="1">
    <citation type="submission" date="2020-01" db="EMBL/GenBank/DDBJ databases">
        <authorList>
            <consortium name="DOE Joint Genome Institute"/>
            <person name="Haridas S."/>
            <person name="Albert R."/>
            <person name="Binder M."/>
            <person name="Bloem J."/>
            <person name="Labutti K."/>
            <person name="Salamov A."/>
            <person name="Andreopoulos B."/>
            <person name="Baker S.E."/>
            <person name="Barry K."/>
            <person name="Bills G."/>
            <person name="Bluhm B.H."/>
            <person name="Cannon C."/>
            <person name="Castanera R."/>
            <person name="Culley D.E."/>
            <person name="Daum C."/>
            <person name="Ezra D."/>
            <person name="Gonzalez J.B."/>
            <person name="Henrissat B."/>
            <person name="Kuo A."/>
            <person name="Liang C."/>
            <person name="Lipzen A."/>
            <person name="Lutzoni F."/>
            <person name="Magnuson J."/>
            <person name="Mondo S."/>
            <person name="Nolan M."/>
            <person name="Ohm R."/>
            <person name="Pangilinan J."/>
            <person name="Park H.-J.H."/>
            <person name="Ramirez L."/>
            <person name="Alfaro M."/>
            <person name="Sun H."/>
            <person name="Tritt A."/>
            <person name="Yoshinaga Y."/>
            <person name="Zwiers L.-H.L."/>
            <person name="Turgeon B.G."/>
            <person name="Goodwin S.B."/>
            <person name="Spatafora J.W."/>
            <person name="Crous P.W."/>
            <person name="Grigoriev I.V."/>
        </authorList>
    </citation>
    <scope>NUCLEOTIDE SEQUENCE [LARGE SCALE GENOMIC DNA]</scope>
    <source>
        <strain evidence="1 2">CBS 611.86</strain>
    </source>
</reference>
<sequence>MLLLDFPPEIFQRIIHEFVSSTGVAEAWKARRVCRTFANEVRQDVLAFQRTTAFTNQLPHTQSSIIARRILASNLRIYLANRSKNILDANDFLLVKLKNFAGYLSQQCGPETKTTRQESQKLVYKLFKKRWDKQGMIRILHREDRTYTRSTRDLSVWDKLAVAIAIDEVNLVRALLLQIQRVQAPIDEIFRNPLILAIKYHREGIIQAILNYIRKYHPLYPPGFNGGPLPGNPDLFEPHAAILEAIDQKQHSITQTLVKFYQERKLKFHKDDYNNWLLKAVGTADLIMVKQILATKIKSSPKVIQTTFTQACRVGNPEVVASLLDHMPFKPNTKAAGFLQFFQLIAAIDSGHTKVVQVVLDAGADLSHCGPVHRDLTPGYDFRSPLEHALNDDFKFPIAKMILDRGAHIGGFFPYMSESKWELLRQAKITRGENDVGEWNYEVTFPG</sequence>
<dbReference type="OrthoDB" id="3671334at2759"/>
<gene>
    <name evidence="1" type="ORF">BDV95DRAFT_603005</name>
</gene>
<dbReference type="Gene3D" id="1.25.40.20">
    <property type="entry name" value="Ankyrin repeat-containing domain"/>
    <property type="match status" value="1"/>
</dbReference>
<proteinExistence type="predicted"/>
<name>A0A7C8IBR6_9PLEO</name>
<dbReference type="Proteomes" id="UP000481861">
    <property type="component" value="Unassembled WGS sequence"/>
</dbReference>
<protein>
    <submittedName>
        <fullName evidence="1">Uncharacterized protein</fullName>
    </submittedName>
</protein>
<dbReference type="InterPro" id="IPR036770">
    <property type="entry name" value="Ankyrin_rpt-contain_sf"/>
</dbReference>
<dbReference type="SUPFAM" id="SSF48403">
    <property type="entry name" value="Ankyrin repeat"/>
    <property type="match status" value="1"/>
</dbReference>
<keyword evidence="2" id="KW-1185">Reference proteome</keyword>
<accession>A0A7C8IBR6</accession>
<comment type="caution">
    <text evidence="1">The sequence shown here is derived from an EMBL/GenBank/DDBJ whole genome shotgun (WGS) entry which is preliminary data.</text>
</comment>
<organism evidence="1 2">
    <name type="scientific">Massariosphaeria phaeospora</name>
    <dbReference type="NCBI Taxonomy" id="100035"/>
    <lineage>
        <taxon>Eukaryota</taxon>
        <taxon>Fungi</taxon>
        <taxon>Dikarya</taxon>
        <taxon>Ascomycota</taxon>
        <taxon>Pezizomycotina</taxon>
        <taxon>Dothideomycetes</taxon>
        <taxon>Pleosporomycetidae</taxon>
        <taxon>Pleosporales</taxon>
        <taxon>Pleosporales incertae sedis</taxon>
        <taxon>Massariosphaeria</taxon>
    </lineage>
</organism>
<dbReference type="AlphaFoldDB" id="A0A7C8IBR6"/>
<dbReference type="EMBL" id="JAADJZ010000004">
    <property type="protein sequence ID" value="KAF2875589.1"/>
    <property type="molecule type" value="Genomic_DNA"/>
</dbReference>
<evidence type="ECO:0000313" key="2">
    <source>
        <dbReference type="Proteomes" id="UP000481861"/>
    </source>
</evidence>
<evidence type="ECO:0000313" key="1">
    <source>
        <dbReference type="EMBL" id="KAF2875589.1"/>
    </source>
</evidence>